<dbReference type="KEGG" id="bfk:QN062_07610"/>
<proteinExistence type="predicted"/>
<gene>
    <name evidence="4" type="ORF">QN062_07610</name>
    <name evidence="3" type="ORF">QN216_01805</name>
    <name evidence="2" type="ORF">QN217_08645</name>
</gene>
<organism evidence="4">
    <name type="scientific">Bifidobacterium fermentum</name>
    <dbReference type="NCBI Taxonomy" id="3059035"/>
    <lineage>
        <taxon>Bacteria</taxon>
        <taxon>Bacillati</taxon>
        <taxon>Actinomycetota</taxon>
        <taxon>Actinomycetes</taxon>
        <taxon>Bifidobacteriales</taxon>
        <taxon>Bifidobacteriaceae</taxon>
        <taxon>Bifidobacterium</taxon>
    </lineage>
</organism>
<feature type="compositionally biased region" description="Basic and acidic residues" evidence="1">
    <location>
        <begin position="30"/>
        <end position="43"/>
    </location>
</feature>
<dbReference type="RefSeq" id="WP_369341228.1">
    <property type="nucleotide sequence ID" value="NZ_CP129675.1"/>
</dbReference>
<dbReference type="EMBL" id="CP129682">
    <property type="protein sequence ID" value="XDS49031.1"/>
    <property type="molecule type" value="Genomic_DNA"/>
</dbReference>
<dbReference type="EMBL" id="CP129683">
    <property type="protein sequence ID" value="XDS50255.1"/>
    <property type="molecule type" value="Genomic_DNA"/>
</dbReference>
<evidence type="ECO:0000256" key="1">
    <source>
        <dbReference type="SAM" id="MobiDB-lite"/>
    </source>
</evidence>
<evidence type="ECO:0000313" key="4">
    <source>
        <dbReference type="EMBL" id="XDS50255.1"/>
    </source>
</evidence>
<reference evidence="4" key="1">
    <citation type="submission" date="2023-07" db="EMBL/GenBank/DDBJ databases">
        <title>Bifidobacterium aquikefiriaerophilum sp. nov. and Bifidobacterium eccum sp. nov., isolated from water kefir.</title>
        <authorList>
            <person name="Breselge S."/>
            <person name="Bellassi P."/>
            <person name="Barcenilla C."/>
            <person name="Alvarez-Ordonez A."/>
            <person name="Morelli L."/>
            <person name="Cotter P.D."/>
        </authorList>
    </citation>
    <scope>NUCLEOTIDE SEQUENCE</scope>
    <source>
        <strain evidence="4">WK012_4_13</strain>
        <strain evidence="3">WK013_4_14</strain>
        <strain evidence="2">WK048_4_13</strain>
    </source>
</reference>
<protein>
    <recommendedName>
        <fullName evidence="5">Peptidase</fullName>
    </recommendedName>
</protein>
<accession>A0AB39UN80</accession>
<dbReference type="EMBL" id="CP129675">
    <property type="protein sequence ID" value="XDS46188.1"/>
    <property type="molecule type" value="Genomic_DNA"/>
</dbReference>
<evidence type="ECO:0008006" key="5">
    <source>
        <dbReference type="Google" id="ProtNLM"/>
    </source>
</evidence>
<evidence type="ECO:0000313" key="2">
    <source>
        <dbReference type="EMBL" id="XDS46188.1"/>
    </source>
</evidence>
<feature type="region of interest" description="Disordered" evidence="1">
    <location>
        <begin position="1"/>
        <end position="43"/>
    </location>
</feature>
<sequence length="139" mass="15240">MNHFRKTGSALKTHGSGHLTNPLHVSNRVSSHDRDETSENRGSVKDRILSAIQSGATPRQAAQMLHQPLDLVDMVIERSERNGELTILRFGNGRCGSQFCRPDPDSLVCAGCPILATTRHRAHTTHGIIARISHPIHAV</sequence>
<evidence type="ECO:0000313" key="3">
    <source>
        <dbReference type="EMBL" id="XDS49031.1"/>
    </source>
</evidence>
<name>A0AB39UN80_9BIFI</name>
<dbReference type="AlphaFoldDB" id="A0AB39UN80"/>